<dbReference type="InterPro" id="IPR009057">
    <property type="entry name" value="Homeodomain-like_sf"/>
</dbReference>
<sequence>MSQVERSRTAEKDGERVDRRVRRSRRAIVAAFDRLIMDEPLERITVSRIAREADVDRKTFYQHYGSVDGLLDAIAEDVVTDLLDEVERAVSPCAAGEDTARPLHAFFAALAEHLSENVVLRQRYCEHVPPDLLFDRLARPLTRQVVDRGLVGGDVSDEDLELMLAYGLGGLFSLYRWWLLSDRALPLEELTRRACRLVEGGLAPFLDR</sequence>
<dbReference type="Gene3D" id="1.10.357.10">
    <property type="entry name" value="Tetracycline Repressor, domain 2"/>
    <property type="match status" value="1"/>
</dbReference>
<dbReference type="InterPro" id="IPR050624">
    <property type="entry name" value="HTH-type_Tx_Regulator"/>
</dbReference>
<dbReference type="Proteomes" id="UP000824133">
    <property type="component" value="Unassembled WGS sequence"/>
</dbReference>
<dbReference type="SUPFAM" id="SSF46689">
    <property type="entry name" value="Homeodomain-like"/>
    <property type="match status" value="1"/>
</dbReference>
<name>A0A9D2CGX6_9ACTN</name>
<dbReference type="GO" id="GO:0003677">
    <property type="term" value="F:DNA binding"/>
    <property type="evidence" value="ECO:0007669"/>
    <property type="project" value="UniProtKB-UniRule"/>
</dbReference>
<evidence type="ECO:0000313" key="4">
    <source>
        <dbReference type="EMBL" id="HIY79364.1"/>
    </source>
</evidence>
<proteinExistence type="predicted"/>
<dbReference type="PANTHER" id="PTHR43479">
    <property type="entry name" value="ACREF/ENVCD OPERON REPRESSOR-RELATED"/>
    <property type="match status" value="1"/>
</dbReference>
<dbReference type="Pfam" id="PF00440">
    <property type="entry name" value="TetR_N"/>
    <property type="match status" value="1"/>
</dbReference>
<comment type="caution">
    <text evidence="4">The sequence shown here is derived from an EMBL/GenBank/DDBJ whole genome shotgun (WGS) entry which is preliminary data.</text>
</comment>
<protein>
    <submittedName>
        <fullName evidence="4">TetR/AcrR family transcriptional regulator</fullName>
    </submittedName>
</protein>
<keyword evidence="1 2" id="KW-0238">DNA-binding</keyword>
<reference evidence="4" key="2">
    <citation type="submission" date="2021-04" db="EMBL/GenBank/DDBJ databases">
        <authorList>
            <person name="Gilroy R."/>
        </authorList>
    </citation>
    <scope>NUCLEOTIDE SEQUENCE</scope>
    <source>
        <strain evidence="4">ChiHjej10B9-743</strain>
    </source>
</reference>
<accession>A0A9D2CGX6</accession>
<feature type="domain" description="HTH tetR-type" evidence="3">
    <location>
        <begin position="22"/>
        <end position="82"/>
    </location>
</feature>
<dbReference type="PANTHER" id="PTHR43479:SF7">
    <property type="entry name" value="TETR-FAMILY TRANSCRIPTIONAL REGULATOR"/>
    <property type="match status" value="1"/>
</dbReference>
<evidence type="ECO:0000313" key="5">
    <source>
        <dbReference type="Proteomes" id="UP000824133"/>
    </source>
</evidence>
<feature type="DNA-binding region" description="H-T-H motif" evidence="2">
    <location>
        <begin position="45"/>
        <end position="64"/>
    </location>
</feature>
<dbReference type="PROSITE" id="PS50977">
    <property type="entry name" value="HTH_TETR_2"/>
    <property type="match status" value="1"/>
</dbReference>
<gene>
    <name evidence="4" type="ORF">IAA42_02910</name>
</gene>
<evidence type="ECO:0000256" key="2">
    <source>
        <dbReference type="PROSITE-ProRule" id="PRU00335"/>
    </source>
</evidence>
<evidence type="ECO:0000256" key="1">
    <source>
        <dbReference type="ARBA" id="ARBA00023125"/>
    </source>
</evidence>
<dbReference type="EMBL" id="DXCP01000021">
    <property type="protein sequence ID" value="HIY79364.1"/>
    <property type="molecule type" value="Genomic_DNA"/>
</dbReference>
<evidence type="ECO:0000259" key="3">
    <source>
        <dbReference type="PROSITE" id="PS50977"/>
    </source>
</evidence>
<dbReference type="InterPro" id="IPR001647">
    <property type="entry name" value="HTH_TetR"/>
</dbReference>
<organism evidence="4 5">
    <name type="scientific">Candidatus Olsenella excrementavium</name>
    <dbReference type="NCBI Taxonomy" id="2838709"/>
    <lineage>
        <taxon>Bacteria</taxon>
        <taxon>Bacillati</taxon>
        <taxon>Actinomycetota</taxon>
        <taxon>Coriobacteriia</taxon>
        <taxon>Coriobacteriales</taxon>
        <taxon>Atopobiaceae</taxon>
        <taxon>Olsenella</taxon>
    </lineage>
</organism>
<reference evidence="4" key="1">
    <citation type="journal article" date="2021" name="PeerJ">
        <title>Extensive microbial diversity within the chicken gut microbiome revealed by metagenomics and culture.</title>
        <authorList>
            <person name="Gilroy R."/>
            <person name="Ravi A."/>
            <person name="Getino M."/>
            <person name="Pursley I."/>
            <person name="Horton D.L."/>
            <person name="Alikhan N.F."/>
            <person name="Baker D."/>
            <person name="Gharbi K."/>
            <person name="Hall N."/>
            <person name="Watson M."/>
            <person name="Adriaenssens E.M."/>
            <person name="Foster-Nyarko E."/>
            <person name="Jarju S."/>
            <person name="Secka A."/>
            <person name="Antonio M."/>
            <person name="Oren A."/>
            <person name="Chaudhuri R.R."/>
            <person name="La Ragione R."/>
            <person name="Hildebrand F."/>
            <person name="Pallen M.J."/>
        </authorList>
    </citation>
    <scope>NUCLEOTIDE SEQUENCE</scope>
    <source>
        <strain evidence="4">ChiHjej10B9-743</strain>
    </source>
</reference>
<dbReference type="AlphaFoldDB" id="A0A9D2CGX6"/>